<keyword evidence="3 6" id="KW-0547">Nucleotide-binding</keyword>
<evidence type="ECO:0000256" key="1">
    <source>
        <dbReference type="ARBA" id="ARBA00022527"/>
    </source>
</evidence>
<dbReference type="InterPro" id="IPR000719">
    <property type="entry name" value="Prot_kinase_dom"/>
</dbReference>
<dbReference type="InterPro" id="IPR017441">
    <property type="entry name" value="Protein_kinase_ATP_BS"/>
</dbReference>
<keyword evidence="8" id="KW-1133">Transmembrane helix</keyword>
<feature type="transmembrane region" description="Helical" evidence="8">
    <location>
        <begin position="204"/>
        <end position="224"/>
    </location>
</feature>
<dbReference type="PROSITE" id="PS50011">
    <property type="entry name" value="PROTEIN_KINASE_DOM"/>
    <property type="match status" value="1"/>
</dbReference>
<feature type="transmembrane region" description="Helical" evidence="8">
    <location>
        <begin position="6"/>
        <end position="29"/>
    </location>
</feature>
<keyword evidence="4" id="KW-0418">Kinase</keyword>
<feature type="region of interest" description="Disordered" evidence="7">
    <location>
        <begin position="803"/>
        <end position="822"/>
    </location>
</feature>
<evidence type="ECO:0000256" key="5">
    <source>
        <dbReference type="ARBA" id="ARBA00022840"/>
    </source>
</evidence>
<dbReference type="SUPFAM" id="SSF56112">
    <property type="entry name" value="Protein kinase-like (PK-like)"/>
    <property type="match status" value="1"/>
</dbReference>
<keyword evidence="5 6" id="KW-0067">ATP-binding</keyword>
<gene>
    <name evidence="10" type="ORF">VaNZ11_003809</name>
</gene>
<keyword evidence="1" id="KW-0723">Serine/threonine-protein kinase</keyword>
<dbReference type="InterPro" id="IPR051681">
    <property type="entry name" value="Ser/Thr_Kinases-Pseudokinases"/>
</dbReference>
<feature type="binding site" evidence="6">
    <location>
        <position position="1058"/>
    </location>
    <ligand>
        <name>ATP</name>
        <dbReference type="ChEBI" id="CHEBI:30616"/>
    </ligand>
</feature>
<comment type="caution">
    <text evidence="10">The sequence shown here is derived from an EMBL/GenBank/DDBJ whole genome shotgun (WGS) entry which is preliminary data.</text>
</comment>
<dbReference type="SUPFAM" id="SSF55781">
    <property type="entry name" value="GAF domain-like"/>
    <property type="match status" value="1"/>
</dbReference>
<evidence type="ECO:0000256" key="6">
    <source>
        <dbReference type="PROSITE-ProRule" id="PRU10141"/>
    </source>
</evidence>
<dbReference type="PRINTS" id="PR00109">
    <property type="entry name" value="TYRKINASE"/>
</dbReference>
<reference evidence="10 11" key="1">
    <citation type="journal article" date="2023" name="IScience">
        <title>Expanded male sex-determining region conserved during the evolution of homothallism in the green alga Volvox.</title>
        <authorList>
            <person name="Yamamoto K."/>
            <person name="Matsuzaki R."/>
            <person name="Mahakham W."/>
            <person name="Heman W."/>
            <person name="Sekimoto H."/>
            <person name="Kawachi M."/>
            <person name="Minakuchi Y."/>
            <person name="Toyoda A."/>
            <person name="Nozaki H."/>
        </authorList>
    </citation>
    <scope>NUCLEOTIDE SEQUENCE [LARGE SCALE GENOMIC DNA]</scope>
    <source>
        <strain evidence="10 11">NIES-4468</strain>
    </source>
</reference>
<dbReference type="Gene3D" id="3.30.450.40">
    <property type="match status" value="1"/>
</dbReference>
<evidence type="ECO:0000256" key="3">
    <source>
        <dbReference type="ARBA" id="ARBA00022741"/>
    </source>
</evidence>
<dbReference type="InterPro" id="IPR008271">
    <property type="entry name" value="Ser/Thr_kinase_AS"/>
</dbReference>
<dbReference type="Pfam" id="PF07714">
    <property type="entry name" value="PK_Tyr_Ser-Thr"/>
    <property type="match status" value="1"/>
</dbReference>
<feature type="compositionally biased region" description="Gly residues" evidence="7">
    <location>
        <begin position="805"/>
        <end position="814"/>
    </location>
</feature>
<feature type="transmembrane region" description="Helical" evidence="8">
    <location>
        <begin position="397"/>
        <end position="418"/>
    </location>
</feature>
<feature type="transmembrane region" description="Helical" evidence="8">
    <location>
        <begin position="128"/>
        <end position="154"/>
    </location>
</feature>
<feature type="transmembrane region" description="Helical" evidence="8">
    <location>
        <begin position="298"/>
        <end position="318"/>
    </location>
</feature>
<evidence type="ECO:0000256" key="4">
    <source>
        <dbReference type="ARBA" id="ARBA00022777"/>
    </source>
</evidence>
<evidence type="ECO:0000256" key="7">
    <source>
        <dbReference type="SAM" id="MobiDB-lite"/>
    </source>
</evidence>
<dbReference type="EMBL" id="BSDZ01000010">
    <property type="protein sequence ID" value="GLI61445.1"/>
    <property type="molecule type" value="Genomic_DNA"/>
</dbReference>
<dbReference type="Proteomes" id="UP001165090">
    <property type="component" value="Unassembled WGS sequence"/>
</dbReference>
<organism evidence="10 11">
    <name type="scientific">Volvox africanus</name>
    <dbReference type="NCBI Taxonomy" id="51714"/>
    <lineage>
        <taxon>Eukaryota</taxon>
        <taxon>Viridiplantae</taxon>
        <taxon>Chlorophyta</taxon>
        <taxon>core chlorophytes</taxon>
        <taxon>Chlorophyceae</taxon>
        <taxon>CS clade</taxon>
        <taxon>Chlamydomonadales</taxon>
        <taxon>Volvocaceae</taxon>
        <taxon>Volvox</taxon>
    </lineage>
</organism>
<feature type="domain" description="Protein kinase" evidence="9">
    <location>
        <begin position="1031"/>
        <end position="1338"/>
    </location>
</feature>
<dbReference type="InterPro" id="IPR001245">
    <property type="entry name" value="Ser-Thr/Tyr_kinase_cat_dom"/>
</dbReference>
<sequence length="1347" mass="141214">MPCSWLWATDTLFVCACGAPLAWTIRYCVRDAAASRQRPTAEYARTYLARRVLLQHARGLRAAQLCAGIFYAAIMSYVYLIVSPDKLTSAQIVGLLLSYLYVATTCWCTAIGLVPYLEKTLLEFNPVVSIVSVGSLALFTHSTGTTGLATYNGFLSKVLAYDVLWVMEDCPLKAYLPLHLVLALMHATGDLCNGSQWPLPYMALGYAGLGLILPCIVSGLLLPANSQAKVPGALHTALAAAVVGYLLLDQLLRAAPLVEPLQDLAASGRSLLARGVVSLLDAPLEGTKYSYGLPESTGLYVTWSTLVVLLMSALLAVISEGDSTLVSGTASGTLLGSLSKNSAASALLAMLRGLSTPKKYAVLAVVAISLFQGVGIISIAAGLVMHGPETFVRSAPPVLLAFMVGVVLQVVGVLYVLVLGSSTDSGSALTATVAGIASVETTAPATVVVSDTETISRSTSVGGVTTPLMMGKSMLTRANVMAQETLLDSSGGLGGGGPAANGAVDAYSVLSGLSRGGSERTSFQDNADENAHDLRTRIEHLANFRTFMQGLDQQPGVYSLEDFIRGAATAMRGIFPGVAHASFCLLNSTRNCVNMYTFLGDGCRRPPRINVAVAPGTLIYHVLHNCQPVFINNVAAFPGPYADVQFMRFVLNLRSVACLPLVVAGSRVLGVLRLGFEDWWNWTEHEKSIAKQLALVLSSTSTGMGVNVSGMQPVAQASYDFRDEGIAGVDSDADAAVNMLHGVESGVPSMASFSRASDGAGLAFARTQPLGATLNPQVAQYQAYGDGISGVGGVSAPLRTYGSNSGSGGAGRSGGSNAAGLTRRIRGPSRSALQYAGTSPTAGPGLGAGLALGGQPYPAAPGSLGGFDSGAQLGTNFTANAVPAGMHSHRSSMDYHGISSGGAGGGYFGGFSQGYPNAVGSMGDGGNVPGAFGQTGPGMATAGYVIGSNDGSGGVSSGAGGQYGLRNFSNLSCAGIQVGQLMQSSSGSGQHLGGEIDESWLLQQPGSSQVRRALAGQAQAQGGGGGGGADLKMLEVIGRGGFGSVYRGFWRGMTVAVKVLEHEDELLPCTGSSGSQSKVDTSSRRAALLEGAMTSTISHPHVVQTYDYRVVHLDPQSSLNGITRSRVLHETQIIMEFCDRGSLQDAIEQGVFVVDGPRGARGGTNDPEVDMELIIMTLAEVSAAMEYLHKHRITHRDLKPKNILLKTSNKDRRGYVSKVSDFGLSQVLPDTNKTQVSTKYSGTVTHMAPELIEDGKVYQQGDVYAFGIIMWEIYTSSTPYQSMAHPQIMVGVVTHNLRPKFPTNCPEWYKSLANRCWRKDPKTRPPFTEVTKSLLAMLPDKSWSATD</sequence>
<evidence type="ECO:0000256" key="2">
    <source>
        <dbReference type="ARBA" id="ARBA00022679"/>
    </source>
</evidence>
<dbReference type="PROSITE" id="PS00108">
    <property type="entry name" value="PROTEIN_KINASE_ST"/>
    <property type="match status" value="1"/>
</dbReference>
<feature type="transmembrane region" description="Helical" evidence="8">
    <location>
        <begin position="92"/>
        <end position="116"/>
    </location>
</feature>
<feature type="transmembrane region" description="Helical" evidence="8">
    <location>
        <begin position="60"/>
        <end position="80"/>
    </location>
</feature>
<dbReference type="Gene3D" id="1.10.510.10">
    <property type="entry name" value="Transferase(Phosphotransferase) domain 1"/>
    <property type="match status" value="1"/>
</dbReference>
<evidence type="ECO:0000313" key="10">
    <source>
        <dbReference type="EMBL" id="GLI61445.1"/>
    </source>
</evidence>
<feature type="transmembrane region" description="Helical" evidence="8">
    <location>
        <begin position="230"/>
        <end position="248"/>
    </location>
</feature>
<dbReference type="PROSITE" id="PS00107">
    <property type="entry name" value="PROTEIN_KINASE_ATP"/>
    <property type="match status" value="1"/>
</dbReference>
<proteinExistence type="predicted"/>
<evidence type="ECO:0000259" key="9">
    <source>
        <dbReference type="PROSITE" id="PS50011"/>
    </source>
</evidence>
<dbReference type="InterPro" id="IPR029016">
    <property type="entry name" value="GAF-like_dom_sf"/>
</dbReference>
<dbReference type="PANTHER" id="PTHR44329">
    <property type="entry name" value="SERINE/THREONINE-PROTEIN KINASE TNNI3K-RELATED"/>
    <property type="match status" value="1"/>
</dbReference>
<dbReference type="Gene3D" id="3.30.200.20">
    <property type="entry name" value="Phosphorylase Kinase, domain 1"/>
    <property type="match status" value="1"/>
</dbReference>
<dbReference type="SMART" id="SM00220">
    <property type="entry name" value="S_TKc"/>
    <property type="match status" value="1"/>
</dbReference>
<name>A0ABQ5RV85_9CHLO</name>
<keyword evidence="8" id="KW-0472">Membrane</keyword>
<evidence type="ECO:0000313" key="11">
    <source>
        <dbReference type="Proteomes" id="UP001165090"/>
    </source>
</evidence>
<keyword evidence="2" id="KW-0808">Transferase</keyword>
<keyword evidence="8" id="KW-0812">Transmembrane</keyword>
<evidence type="ECO:0000256" key="8">
    <source>
        <dbReference type="SAM" id="Phobius"/>
    </source>
</evidence>
<dbReference type="PANTHER" id="PTHR44329:SF214">
    <property type="entry name" value="PROTEIN KINASE DOMAIN-CONTAINING PROTEIN"/>
    <property type="match status" value="1"/>
</dbReference>
<feature type="transmembrane region" description="Helical" evidence="8">
    <location>
        <begin position="360"/>
        <end position="385"/>
    </location>
</feature>
<protein>
    <recommendedName>
        <fullName evidence="9">Protein kinase domain-containing protein</fullName>
    </recommendedName>
</protein>
<keyword evidence="11" id="KW-1185">Reference proteome</keyword>
<accession>A0ABQ5RV85</accession>
<dbReference type="InterPro" id="IPR011009">
    <property type="entry name" value="Kinase-like_dom_sf"/>
</dbReference>